<evidence type="ECO:0000256" key="6">
    <source>
        <dbReference type="ARBA" id="ARBA00022525"/>
    </source>
</evidence>
<organism evidence="25 26">
    <name type="scientific">Pomacea canaliculata</name>
    <name type="common">Golden apple snail</name>
    <dbReference type="NCBI Taxonomy" id="400727"/>
    <lineage>
        <taxon>Eukaryota</taxon>
        <taxon>Metazoa</taxon>
        <taxon>Spiralia</taxon>
        <taxon>Lophotrochozoa</taxon>
        <taxon>Mollusca</taxon>
        <taxon>Gastropoda</taxon>
        <taxon>Caenogastropoda</taxon>
        <taxon>Architaenioglossa</taxon>
        <taxon>Ampullarioidea</taxon>
        <taxon>Ampullariidae</taxon>
        <taxon>Pomacea</taxon>
    </lineage>
</organism>
<keyword evidence="17" id="KW-0675">Receptor</keyword>
<evidence type="ECO:0000256" key="14">
    <source>
        <dbReference type="ARBA" id="ARBA00023008"/>
    </source>
</evidence>
<evidence type="ECO:0000256" key="16">
    <source>
        <dbReference type="ARBA" id="ARBA00023157"/>
    </source>
</evidence>
<keyword evidence="5" id="KW-0886">LTQ</keyword>
<comment type="caution">
    <text evidence="25">The sequence shown here is derived from an EMBL/GenBank/DDBJ whole genome shotgun (WGS) entry which is preliminary data.</text>
</comment>
<keyword evidence="9" id="KW-0732">Signal</keyword>
<evidence type="ECO:0000256" key="13">
    <source>
        <dbReference type="ARBA" id="ARBA00023002"/>
    </source>
</evidence>
<evidence type="ECO:0000256" key="1">
    <source>
        <dbReference type="ARBA" id="ARBA00001935"/>
    </source>
</evidence>
<evidence type="ECO:0000259" key="24">
    <source>
        <dbReference type="PROSITE" id="PS50287"/>
    </source>
</evidence>
<accession>A0A2T7P8L4</accession>
<gene>
    <name evidence="25" type="ORF">C0Q70_09015</name>
</gene>
<sequence length="801" mass="87838">MEAASSWRRPSLRRLAYMVVVAGMVWVLCGCFCTAEAVKARHGKKTLAKGRVKVATGGAARGKVAEGEVKLVGGRGPAMGTVLVFHDNFWGAVCDDLWELPDAHVVCRQLGFPGAVRAASGSEFGPGKQRMWLSEVQCSGQEKRLVQCPSVGLDVVVGERCAGDKRSAGVVCQKRVRPSAAKPRKGGTRATATTAIPTSTTAPTASTKPFLQPLSLVDADEDYRSSNGAQTNWIEPSPVTTTVSTASRGTAFGGFHVTASETDATVQLNTTQSTSTASTPASTTSHLTPTTEPTKSSTDATMTVAKTTTVPFITTKETTMDNVENTTTTAQPTTSTAALMNTTMAVDAATKLTVKVVDLKKANVKEDITLKSPALSSEDAILLQADSPAHPELELRLMGGRYPSEGRVEVREASSTDDKAWGTICGDSWSLRETMVVCRQMNLHHAKQAGQTNYFGGENMEKKYFSFKCTGREAKLHDCRVTLMSDGNECKKKTSLAGVVCASYLPDLVPNLRALQESIMLQNRPLYYLRCALEENCLSSSAYVIRNTSKAWTNSMRKLLRFSTVVHNSGNADFRPVLARGQWEWHQCHQHYHSMEVFSHYDIMTSNGTRLAEGSKASFCLEDTFCDKGIHPRFNCDGYGEQGLSVNCSDSYNWDIDCQWIDVTDIQPGIYTFLVRFSRRIFWEFFKSARYDRVGGDGALTVTPSEKSVFVAHKLNLPVFPGSLHGRTFVSSKTDQTWFGSRTHLSMCLVVALLQVEVNPDFLVAELDFDNNVARCDLWYSGYAVKLMNCRLDSLIDYRRS</sequence>
<evidence type="ECO:0000256" key="23">
    <source>
        <dbReference type="SAM" id="Phobius"/>
    </source>
</evidence>
<keyword evidence="10" id="KW-0677">Repeat</keyword>
<keyword evidence="15 23" id="KW-0472">Membrane</keyword>
<evidence type="ECO:0000256" key="2">
    <source>
        <dbReference type="ARBA" id="ARBA00004167"/>
    </source>
</evidence>
<evidence type="ECO:0000256" key="11">
    <source>
        <dbReference type="ARBA" id="ARBA00022772"/>
    </source>
</evidence>
<dbReference type="PRINTS" id="PR00074">
    <property type="entry name" value="LYSYLOXIDASE"/>
</dbReference>
<keyword evidence="18" id="KW-0325">Glycoprotein</keyword>
<dbReference type="SUPFAM" id="SSF56487">
    <property type="entry name" value="SRCR-like"/>
    <property type="match status" value="2"/>
</dbReference>
<keyword evidence="6" id="KW-0964">Secreted</keyword>
<dbReference type="PROSITE" id="PS50287">
    <property type="entry name" value="SRCR_2"/>
    <property type="match status" value="2"/>
</dbReference>
<dbReference type="InterPro" id="IPR019828">
    <property type="entry name" value="Lysyl_oxidase_CS"/>
</dbReference>
<keyword evidence="14" id="KW-0186">Copper</keyword>
<feature type="domain" description="SRCR" evidence="24">
    <location>
        <begin position="395"/>
        <end position="502"/>
    </location>
</feature>
<protein>
    <recommendedName>
        <fullName evidence="19">protein-lysine 6-oxidase</fullName>
        <ecNumber evidence="19">1.4.3.13</ecNumber>
    </recommendedName>
</protein>
<dbReference type="PROSITE" id="PS00926">
    <property type="entry name" value="LYSYL_OXIDASE"/>
    <property type="match status" value="1"/>
</dbReference>
<keyword evidence="7 23" id="KW-0812">Transmembrane</keyword>
<dbReference type="Pfam" id="PF00530">
    <property type="entry name" value="SRCR"/>
    <property type="match status" value="2"/>
</dbReference>
<comment type="catalytic activity">
    <reaction evidence="20">
        <text>L-lysyl-[protein] + O2 + H2O = (S)-2-amino-6-oxohexanoyl-[protein] + H2O2 + NH4(+)</text>
        <dbReference type="Rhea" id="RHEA:24544"/>
        <dbReference type="Rhea" id="RHEA-COMP:9752"/>
        <dbReference type="Rhea" id="RHEA-COMP:12448"/>
        <dbReference type="ChEBI" id="CHEBI:15377"/>
        <dbReference type="ChEBI" id="CHEBI:15379"/>
        <dbReference type="ChEBI" id="CHEBI:16240"/>
        <dbReference type="ChEBI" id="CHEBI:28938"/>
        <dbReference type="ChEBI" id="CHEBI:29969"/>
        <dbReference type="ChEBI" id="CHEBI:131803"/>
        <dbReference type="EC" id="1.4.3.13"/>
    </reaction>
</comment>
<evidence type="ECO:0000256" key="5">
    <source>
        <dbReference type="ARBA" id="ARBA00022477"/>
    </source>
</evidence>
<feature type="domain" description="SRCR" evidence="24">
    <location>
        <begin position="69"/>
        <end position="173"/>
    </location>
</feature>
<dbReference type="EC" id="1.4.3.13" evidence="19"/>
<keyword evidence="11" id="KW-0801">TPQ</keyword>
<dbReference type="AlphaFoldDB" id="A0A2T7P8L4"/>
<evidence type="ECO:0000256" key="19">
    <source>
        <dbReference type="ARBA" id="ARBA00038869"/>
    </source>
</evidence>
<dbReference type="EMBL" id="PZQS01000005">
    <property type="protein sequence ID" value="PVD29758.1"/>
    <property type="molecule type" value="Genomic_DNA"/>
</dbReference>
<feature type="transmembrane region" description="Helical" evidence="23">
    <location>
        <begin position="15"/>
        <end position="35"/>
    </location>
</feature>
<dbReference type="OrthoDB" id="547291at2759"/>
<dbReference type="STRING" id="400727.A0A2T7P8L4"/>
<evidence type="ECO:0000256" key="17">
    <source>
        <dbReference type="ARBA" id="ARBA00023170"/>
    </source>
</evidence>
<evidence type="ECO:0000256" key="8">
    <source>
        <dbReference type="ARBA" id="ARBA00022723"/>
    </source>
</evidence>
<keyword evidence="16 21" id="KW-1015">Disulfide bond</keyword>
<dbReference type="PRINTS" id="PR00258">
    <property type="entry name" value="SPERACTRCPTR"/>
</dbReference>
<dbReference type="SMART" id="SM00202">
    <property type="entry name" value="SR"/>
    <property type="match status" value="2"/>
</dbReference>
<feature type="region of interest" description="Disordered" evidence="22">
    <location>
        <begin position="270"/>
        <end position="300"/>
    </location>
</feature>
<keyword evidence="12 23" id="KW-1133">Transmembrane helix</keyword>
<feature type="compositionally biased region" description="Basic residues" evidence="22">
    <location>
        <begin position="175"/>
        <end position="187"/>
    </location>
</feature>
<evidence type="ECO:0000256" key="7">
    <source>
        <dbReference type="ARBA" id="ARBA00022692"/>
    </source>
</evidence>
<evidence type="ECO:0000256" key="22">
    <source>
        <dbReference type="SAM" id="MobiDB-lite"/>
    </source>
</evidence>
<evidence type="ECO:0000313" key="25">
    <source>
        <dbReference type="EMBL" id="PVD29758.1"/>
    </source>
</evidence>
<feature type="disulfide bond" evidence="21">
    <location>
        <begin position="469"/>
        <end position="479"/>
    </location>
</feature>
<dbReference type="FunFam" id="3.10.250.10:FF:000007">
    <property type="entry name" value="Soluble scavenger receptor cysteine-rich domain-containing protein SSC5D"/>
    <property type="match status" value="1"/>
</dbReference>
<evidence type="ECO:0000256" key="21">
    <source>
        <dbReference type="PROSITE-ProRule" id="PRU00196"/>
    </source>
</evidence>
<dbReference type="InterPro" id="IPR001695">
    <property type="entry name" value="Lysyl_oxidase"/>
</dbReference>
<dbReference type="FunFam" id="3.10.250.10:FF:000016">
    <property type="entry name" value="Scavenger receptor cysteine-rich protein type 12"/>
    <property type="match status" value="1"/>
</dbReference>
<comment type="caution">
    <text evidence="21">Lacks conserved residue(s) required for the propagation of feature annotation.</text>
</comment>
<dbReference type="Proteomes" id="UP000245119">
    <property type="component" value="Linkage Group LG5"/>
</dbReference>
<dbReference type="InterPro" id="IPR001190">
    <property type="entry name" value="SRCR"/>
</dbReference>
<evidence type="ECO:0000256" key="3">
    <source>
        <dbReference type="ARBA" id="ARBA00004239"/>
    </source>
</evidence>
<dbReference type="InterPro" id="IPR036772">
    <property type="entry name" value="SRCR-like_dom_sf"/>
</dbReference>
<evidence type="ECO:0000256" key="15">
    <source>
        <dbReference type="ARBA" id="ARBA00023136"/>
    </source>
</evidence>
<name>A0A2T7P8L4_POMCA</name>
<dbReference type="InterPro" id="IPR050912">
    <property type="entry name" value="LOX-like_protein"/>
</dbReference>
<evidence type="ECO:0000313" key="26">
    <source>
        <dbReference type="Proteomes" id="UP000245119"/>
    </source>
</evidence>
<dbReference type="GO" id="GO:0004720">
    <property type="term" value="F:protein-lysine 6-oxidase activity"/>
    <property type="evidence" value="ECO:0007669"/>
    <property type="project" value="UniProtKB-EC"/>
</dbReference>
<evidence type="ECO:0000256" key="10">
    <source>
        <dbReference type="ARBA" id="ARBA00022737"/>
    </source>
</evidence>
<proteinExistence type="inferred from homology"/>
<comment type="similarity">
    <text evidence="4">Belongs to the lysyl oxidase family.</text>
</comment>
<keyword evidence="8" id="KW-0479">Metal-binding</keyword>
<dbReference type="GO" id="GO:0005615">
    <property type="term" value="C:extracellular space"/>
    <property type="evidence" value="ECO:0007669"/>
    <property type="project" value="TreeGrafter"/>
</dbReference>
<dbReference type="Pfam" id="PF01186">
    <property type="entry name" value="Lysyl_oxidase"/>
    <property type="match status" value="2"/>
</dbReference>
<evidence type="ECO:0000256" key="20">
    <source>
        <dbReference type="ARBA" id="ARBA00047861"/>
    </source>
</evidence>
<reference evidence="25 26" key="1">
    <citation type="submission" date="2018-04" db="EMBL/GenBank/DDBJ databases">
        <title>The genome of golden apple snail Pomacea canaliculata provides insight into stress tolerance and invasive adaptation.</title>
        <authorList>
            <person name="Liu C."/>
            <person name="Liu B."/>
            <person name="Ren Y."/>
            <person name="Zhang Y."/>
            <person name="Wang H."/>
            <person name="Li S."/>
            <person name="Jiang F."/>
            <person name="Yin L."/>
            <person name="Zhang G."/>
            <person name="Qian W."/>
            <person name="Fan W."/>
        </authorList>
    </citation>
    <scope>NUCLEOTIDE SEQUENCE [LARGE SCALE GENOMIC DNA]</scope>
    <source>
        <strain evidence="25">SZHN2017</strain>
        <tissue evidence="25">Muscle</tissue>
    </source>
</reference>
<dbReference type="GO" id="GO:0005507">
    <property type="term" value="F:copper ion binding"/>
    <property type="evidence" value="ECO:0007669"/>
    <property type="project" value="InterPro"/>
</dbReference>
<comment type="cofactor">
    <cofactor evidence="1">
        <name>Cu cation</name>
        <dbReference type="ChEBI" id="CHEBI:23378"/>
    </cofactor>
</comment>
<feature type="region of interest" description="Disordered" evidence="22">
    <location>
        <begin position="175"/>
        <end position="211"/>
    </location>
</feature>
<evidence type="ECO:0000256" key="4">
    <source>
        <dbReference type="ARBA" id="ARBA00007492"/>
    </source>
</evidence>
<dbReference type="GO" id="GO:0016020">
    <property type="term" value="C:membrane"/>
    <property type="evidence" value="ECO:0007669"/>
    <property type="project" value="UniProtKB-SubCell"/>
</dbReference>
<keyword evidence="26" id="KW-1185">Reference proteome</keyword>
<dbReference type="PANTHER" id="PTHR45817:SF4">
    <property type="entry name" value="LYSYL OXIDASE-LIKE-RELATED"/>
    <property type="match status" value="1"/>
</dbReference>
<dbReference type="Gene3D" id="3.10.250.10">
    <property type="entry name" value="SRCR-like domain"/>
    <property type="match status" value="2"/>
</dbReference>
<evidence type="ECO:0000256" key="9">
    <source>
        <dbReference type="ARBA" id="ARBA00022729"/>
    </source>
</evidence>
<dbReference type="PANTHER" id="PTHR45817">
    <property type="entry name" value="LYSYL OXIDASE-LIKE-RELATED"/>
    <property type="match status" value="1"/>
</dbReference>
<comment type="subcellular location">
    <subcellularLocation>
        <location evidence="2">Membrane</location>
        <topology evidence="2">Single-pass membrane protein</topology>
    </subcellularLocation>
    <subcellularLocation>
        <location evidence="3">Secreted</location>
        <location evidence="3">Extracellular space</location>
    </subcellularLocation>
</comment>
<feature type="compositionally biased region" description="Low complexity" evidence="22">
    <location>
        <begin position="188"/>
        <end position="207"/>
    </location>
</feature>
<feature type="disulfide bond" evidence="21">
    <location>
        <begin position="138"/>
        <end position="148"/>
    </location>
</feature>
<keyword evidence="13" id="KW-0560">Oxidoreductase</keyword>
<evidence type="ECO:0000256" key="12">
    <source>
        <dbReference type="ARBA" id="ARBA00022989"/>
    </source>
</evidence>
<evidence type="ECO:0000256" key="18">
    <source>
        <dbReference type="ARBA" id="ARBA00023180"/>
    </source>
</evidence>